<dbReference type="AlphaFoldDB" id="A0A918G8V0"/>
<gene>
    <name evidence="1" type="ORF">GCM10010171_14470</name>
</gene>
<name>A0A918G8V0_9PSEU</name>
<evidence type="ECO:0000313" key="2">
    <source>
        <dbReference type="Proteomes" id="UP000660680"/>
    </source>
</evidence>
<dbReference type="Proteomes" id="UP000660680">
    <property type="component" value="Unassembled WGS sequence"/>
</dbReference>
<evidence type="ECO:0000313" key="1">
    <source>
        <dbReference type="EMBL" id="GGS22743.1"/>
    </source>
</evidence>
<dbReference type="RefSeq" id="WP_189209438.1">
    <property type="nucleotide sequence ID" value="NZ_BMRB01000001.1"/>
</dbReference>
<keyword evidence="2" id="KW-1185">Reference proteome</keyword>
<protein>
    <submittedName>
        <fullName evidence="1">Uncharacterized protein</fullName>
    </submittedName>
</protein>
<sequence>MHRDCVATALIGYGRLSIGLVEKFARDIENLVAACFCPRCGRGPQGEWASASMATSDGCIAICDACATQETIVELSTGVVPPLATWPTLNRRR</sequence>
<accession>A0A918G8V0</accession>
<dbReference type="EMBL" id="BMRB01000001">
    <property type="protein sequence ID" value="GGS22743.1"/>
    <property type="molecule type" value="Genomic_DNA"/>
</dbReference>
<proteinExistence type="predicted"/>
<reference evidence="1" key="1">
    <citation type="journal article" date="2014" name="Int. J. Syst. Evol. Microbiol.">
        <title>Complete genome sequence of Corynebacterium casei LMG S-19264T (=DSM 44701T), isolated from a smear-ripened cheese.</title>
        <authorList>
            <consortium name="US DOE Joint Genome Institute (JGI-PGF)"/>
            <person name="Walter F."/>
            <person name="Albersmeier A."/>
            <person name="Kalinowski J."/>
            <person name="Ruckert C."/>
        </authorList>
    </citation>
    <scope>NUCLEOTIDE SEQUENCE</scope>
    <source>
        <strain evidence="1">JCM 3276</strain>
    </source>
</reference>
<organism evidence="1 2">
    <name type="scientific">Actinokineospora fastidiosa</name>
    <dbReference type="NCBI Taxonomy" id="1816"/>
    <lineage>
        <taxon>Bacteria</taxon>
        <taxon>Bacillati</taxon>
        <taxon>Actinomycetota</taxon>
        <taxon>Actinomycetes</taxon>
        <taxon>Pseudonocardiales</taxon>
        <taxon>Pseudonocardiaceae</taxon>
        <taxon>Actinokineospora</taxon>
    </lineage>
</organism>
<comment type="caution">
    <text evidence="1">The sequence shown here is derived from an EMBL/GenBank/DDBJ whole genome shotgun (WGS) entry which is preliminary data.</text>
</comment>
<reference evidence="1" key="2">
    <citation type="submission" date="2020-09" db="EMBL/GenBank/DDBJ databases">
        <authorList>
            <person name="Sun Q."/>
            <person name="Ohkuma M."/>
        </authorList>
    </citation>
    <scope>NUCLEOTIDE SEQUENCE</scope>
    <source>
        <strain evidence="1">JCM 3276</strain>
    </source>
</reference>